<dbReference type="HOGENOM" id="CLU_204002_0_0_6"/>
<gene>
    <name evidence="1" type="ordered locus">Ssed_2894</name>
</gene>
<sequence length="53" mass="6598">MMWNWLSKFFGKQERSQRKRVRIDIPYEQHSYRKEDFDIDENSVTMEEDNIGN</sequence>
<dbReference type="RefSeq" id="WP_012143231.1">
    <property type="nucleotide sequence ID" value="NC_009831.1"/>
</dbReference>
<reference evidence="1 2" key="1">
    <citation type="submission" date="2007-08" db="EMBL/GenBank/DDBJ databases">
        <title>Complete sequence of Shewanella sediminis HAW-EB3.</title>
        <authorList>
            <consortium name="US DOE Joint Genome Institute"/>
            <person name="Copeland A."/>
            <person name="Lucas S."/>
            <person name="Lapidus A."/>
            <person name="Barry K."/>
            <person name="Glavina del Rio T."/>
            <person name="Dalin E."/>
            <person name="Tice H."/>
            <person name="Pitluck S."/>
            <person name="Chertkov O."/>
            <person name="Brettin T."/>
            <person name="Bruce D."/>
            <person name="Detter J.C."/>
            <person name="Han C."/>
            <person name="Schmutz J."/>
            <person name="Larimer F."/>
            <person name="Land M."/>
            <person name="Hauser L."/>
            <person name="Kyrpides N."/>
            <person name="Kim E."/>
            <person name="Zhao J.-S."/>
            <person name="Richardson P."/>
        </authorList>
    </citation>
    <scope>NUCLEOTIDE SEQUENCE [LARGE SCALE GENOMIC DNA]</scope>
    <source>
        <strain evidence="1 2">HAW-EB3</strain>
    </source>
</reference>
<dbReference type="EMBL" id="CP000821">
    <property type="protein sequence ID" value="ABV37501.1"/>
    <property type="molecule type" value="Genomic_DNA"/>
</dbReference>
<proteinExistence type="predicted"/>
<keyword evidence="2" id="KW-1185">Reference proteome</keyword>
<name>A8FXC8_SHESH</name>
<dbReference type="AlphaFoldDB" id="A8FXC8"/>
<evidence type="ECO:0000313" key="1">
    <source>
        <dbReference type="EMBL" id="ABV37501.1"/>
    </source>
</evidence>
<protein>
    <submittedName>
        <fullName evidence="1">Uncharacterized protein</fullName>
    </submittedName>
</protein>
<dbReference type="eggNOG" id="ENOG5031JBP">
    <property type="taxonomic scope" value="Bacteria"/>
</dbReference>
<dbReference type="STRING" id="425104.Ssed_2894"/>
<dbReference type="Proteomes" id="UP000002015">
    <property type="component" value="Chromosome"/>
</dbReference>
<accession>A8FXC8</accession>
<dbReference type="KEGG" id="sse:Ssed_2894"/>
<organism evidence="1 2">
    <name type="scientific">Shewanella sediminis (strain HAW-EB3)</name>
    <dbReference type="NCBI Taxonomy" id="425104"/>
    <lineage>
        <taxon>Bacteria</taxon>
        <taxon>Pseudomonadati</taxon>
        <taxon>Pseudomonadota</taxon>
        <taxon>Gammaproteobacteria</taxon>
        <taxon>Alteromonadales</taxon>
        <taxon>Shewanellaceae</taxon>
        <taxon>Shewanella</taxon>
    </lineage>
</organism>
<evidence type="ECO:0000313" key="2">
    <source>
        <dbReference type="Proteomes" id="UP000002015"/>
    </source>
</evidence>